<reference evidence="2" key="1">
    <citation type="submission" date="2020-06" db="EMBL/GenBank/DDBJ databases">
        <title>Nostoc edaphicum CCNP1411 genome.</title>
        <authorList>
            <person name="Fidor A."/>
            <person name="Grabski M."/>
            <person name="Gawor J."/>
            <person name="Gromadka R."/>
            <person name="Wegrzyn G."/>
            <person name="Mazur-Marzec H."/>
        </authorList>
    </citation>
    <scope>NUCLEOTIDE SEQUENCE [LARGE SCALE GENOMIC DNA]</scope>
    <source>
        <strain evidence="2">CCNP1411</strain>
    </source>
</reference>
<organism evidence="1 2">
    <name type="scientific">Nostoc edaphicum CCNP1411</name>
    <dbReference type="NCBI Taxonomy" id="1472755"/>
    <lineage>
        <taxon>Bacteria</taxon>
        <taxon>Bacillati</taxon>
        <taxon>Cyanobacteriota</taxon>
        <taxon>Cyanophyceae</taxon>
        <taxon>Nostocales</taxon>
        <taxon>Nostocaceae</taxon>
        <taxon>Nostoc</taxon>
    </lineage>
</organism>
<evidence type="ECO:0000313" key="1">
    <source>
        <dbReference type="EMBL" id="QMS91524.1"/>
    </source>
</evidence>
<gene>
    <name evidence="1" type="ORF">HUN01_29455</name>
</gene>
<protein>
    <submittedName>
        <fullName evidence="1">Uncharacterized protein</fullName>
    </submittedName>
</protein>
<keyword evidence="2" id="KW-1185">Reference proteome</keyword>
<dbReference type="Proteomes" id="UP000514713">
    <property type="component" value="Chromosome"/>
</dbReference>
<proteinExistence type="predicted"/>
<sequence>MESQTAQSIVIDDHTLQQLKDEIKQEMLNLLSNSNLSKILEKYGIPAQDVLKLQYTLDLNQLQSNDVGVHQQTKKFLQAFPDKKLNTFCIVLRKPCPIDNHPDGCWMDCQ</sequence>
<dbReference type="RefSeq" id="WP_181929140.1">
    <property type="nucleotide sequence ID" value="NZ_CP054698.1"/>
</dbReference>
<evidence type="ECO:0000313" key="2">
    <source>
        <dbReference type="Proteomes" id="UP000514713"/>
    </source>
</evidence>
<dbReference type="AlphaFoldDB" id="A0A7D7QNB5"/>
<name>A0A7D7QNB5_9NOSO</name>
<dbReference type="EMBL" id="CP054698">
    <property type="protein sequence ID" value="QMS91524.1"/>
    <property type="molecule type" value="Genomic_DNA"/>
</dbReference>
<accession>A0A7D7QNB5</accession>
<dbReference type="KEGG" id="ned:HUN01_29455"/>